<evidence type="ECO:0000256" key="4">
    <source>
        <dbReference type="ARBA" id="ARBA00022825"/>
    </source>
</evidence>
<dbReference type="Proteomes" id="UP000035352">
    <property type="component" value="Chromosome"/>
</dbReference>
<keyword evidence="3" id="KW-0378">Hydrolase</keyword>
<dbReference type="EMBL" id="CP011371">
    <property type="protein sequence ID" value="AKJ30676.1"/>
    <property type="molecule type" value="Genomic_DNA"/>
</dbReference>
<organism evidence="7 8">
    <name type="scientific">Caldimonas brevitalea</name>
    <dbReference type="NCBI Taxonomy" id="413882"/>
    <lineage>
        <taxon>Bacteria</taxon>
        <taxon>Pseudomonadati</taxon>
        <taxon>Pseudomonadota</taxon>
        <taxon>Betaproteobacteria</taxon>
        <taxon>Burkholderiales</taxon>
        <taxon>Sphaerotilaceae</taxon>
        <taxon>Caldimonas</taxon>
    </lineage>
</organism>
<evidence type="ECO:0000313" key="7">
    <source>
        <dbReference type="EMBL" id="AKJ30676.1"/>
    </source>
</evidence>
<gene>
    <name evidence="7" type="ORF">AAW51_3985</name>
</gene>
<keyword evidence="2 7" id="KW-0645">Protease</keyword>
<dbReference type="InterPro" id="IPR033855">
    <property type="entry name" value="Protein_C"/>
</dbReference>
<accession>A0A0G3BTF9</accession>
<dbReference type="CDD" id="cd07022">
    <property type="entry name" value="S49_Sppa_36K_type"/>
    <property type="match status" value="1"/>
</dbReference>
<evidence type="ECO:0000313" key="8">
    <source>
        <dbReference type="Proteomes" id="UP000035352"/>
    </source>
</evidence>
<evidence type="ECO:0000259" key="6">
    <source>
        <dbReference type="Pfam" id="PF01343"/>
    </source>
</evidence>
<dbReference type="Pfam" id="PF01343">
    <property type="entry name" value="Peptidase_S49"/>
    <property type="match status" value="1"/>
</dbReference>
<dbReference type="PANTHER" id="PTHR33209:SF1">
    <property type="entry name" value="PEPTIDASE S49 DOMAIN-CONTAINING PROTEIN"/>
    <property type="match status" value="1"/>
</dbReference>
<protein>
    <submittedName>
        <fullName evidence="7">Serine protease ClpP</fullName>
    </submittedName>
</protein>
<dbReference type="PANTHER" id="PTHR33209">
    <property type="entry name" value="PROTEASE 4"/>
    <property type="match status" value="1"/>
</dbReference>
<keyword evidence="4" id="KW-0720">Serine protease</keyword>
<feature type="region of interest" description="Disordered" evidence="5">
    <location>
        <begin position="277"/>
        <end position="300"/>
    </location>
</feature>
<dbReference type="KEGG" id="pbh:AAW51_3985"/>
<sequence length="424" mass="43586">MSLPHLASRLYGTPLLIARPKLDVILAVLGSRIGLPETDALVPLLPPKQAVPPAPGIAVIPIHGTLVRRTMGLEAASGLTSYAEIAGWLDAALADPDVKGVLLDIDSPGGEAGGVFELAQRIRAASRTKPVWAHANDAAFSAAYAIGSAASRLTLSQTAGVGSIGVIALHVDQSVKDAKDGLAYRALYAGHHKNDFSPHAPLTPEAASALQAEVDRLYGIFVASVAQMRALSEEAVRATEARLLFGEDAVVAGLADGVAGFDEVLADFTSRLSPVPRRISGSSAGAPTGRLAPSPSTFLSHKDPTVNIEEHMAPPHEAVAGTAAPSVPETPPAAPPPVASDAHAADAARHEAQTIAELCLIAGAPERTAEFLAAGFSQEKVRRTLLAARADQPEIASRITPDAGAAASPESSPLIAAVKKLIKA</sequence>
<feature type="region of interest" description="Disordered" evidence="5">
    <location>
        <begin position="320"/>
        <end position="347"/>
    </location>
</feature>
<dbReference type="InterPro" id="IPR002142">
    <property type="entry name" value="Peptidase_S49"/>
</dbReference>
<reference evidence="7 8" key="1">
    <citation type="submission" date="2015-05" db="EMBL/GenBank/DDBJ databases">
        <authorList>
            <person name="Tang B."/>
            <person name="Yu Y."/>
        </authorList>
    </citation>
    <scope>NUCLEOTIDE SEQUENCE [LARGE SCALE GENOMIC DNA]</scope>
    <source>
        <strain evidence="7 8">DSM 7029</strain>
    </source>
</reference>
<evidence type="ECO:0000256" key="1">
    <source>
        <dbReference type="ARBA" id="ARBA00008683"/>
    </source>
</evidence>
<name>A0A0G3BTF9_9BURK</name>
<dbReference type="Gene3D" id="3.90.226.10">
    <property type="entry name" value="2-enoyl-CoA Hydratase, Chain A, domain 1"/>
    <property type="match status" value="1"/>
</dbReference>
<dbReference type="InterPro" id="IPR029045">
    <property type="entry name" value="ClpP/crotonase-like_dom_sf"/>
</dbReference>
<dbReference type="GO" id="GO:0008236">
    <property type="term" value="F:serine-type peptidase activity"/>
    <property type="evidence" value="ECO:0007669"/>
    <property type="project" value="UniProtKB-KW"/>
</dbReference>
<dbReference type="AlphaFoldDB" id="A0A0G3BTF9"/>
<dbReference type="PATRIC" id="fig|413882.6.peg.4161"/>
<evidence type="ECO:0000256" key="2">
    <source>
        <dbReference type="ARBA" id="ARBA00022670"/>
    </source>
</evidence>
<dbReference type="OrthoDB" id="6999246at2"/>
<feature type="compositionally biased region" description="Pro residues" evidence="5">
    <location>
        <begin position="328"/>
        <end position="338"/>
    </location>
</feature>
<dbReference type="RefSeq" id="WP_047195993.1">
    <property type="nucleotide sequence ID" value="NZ_CP011371.1"/>
</dbReference>
<feature type="domain" description="Peptidase S49" evidence="6">
    <location>
        <begin position="125"/>
        <end position="267"/>
    </location>
</feature>
<keyword evidence="8" id="KW-1185">Reference proteome</keyword>
<dbReference type="STRING" id="413882.AAW51_3985"/>
<dbReference type="SUPFAM" id="SSF52096">
    <property type="entry name" value="ClpP/crotonase"/>
    <property type="match status" value="1"/>
</dbReference>
<comment type="similarity">
    <text evidence="1">Belongs to the peptidase S49 family.</text>
</comment>
<dbReference type="Gene3D" id="6.20.330.10">
    <property type="match status" value="1"/>
</dbReference>
<proteinExistence type="inferred from homology"/>
<dbReference type="GO" id="GO:0006508">
    <property type="term" value="P:proteolysis"/>
    <property type="evidence" value="ECO:0007669"/>
    <property type="project" value="UniProtKB-KW"/>
</dbReference>
<evidence type="ECO:0000256" key="3">
    <source>
        <dbReference type="ARBA" id="ARBA00022801"/>
    </source>
</evidence>
<evidence type="ECO:0000256" key="5">
    <source>
        <dbReference type="SAM" id="MobiDB-lite"/>
    </source>
</evidence>